<feature type="domain" description="SUF system FeS cluster assembly SufBD core" evidence="2">
    <location>
        <begin position="174"/>
        <end position="401"/>
    </location>
</feature>
<dbReference type="Proteomes" id="UP001056291">
    <property type="component" value="Chromosome"/>
</dbReference>
<sequence length="429" mass="46645">MKNLTPLAQNYVDRFAAELPQLPGHQDPATAQLRTNGLNAFADLDFPNHRIEEWRFTNLNGLTKGVANDAAEPGETSLPNPEFDAGHTMVFKDGRFDAAASQLGSLPTGVELTSLAAELDVGNADLIPMAAPQQALVALNTAFMEDGFVLKVAAGVTLDQPLRIRFLSTNATDRPARHMRNIIRMGDGAQVTLLEEHVSEATTSYFTNPQTSISLQAGAVLRHFKYQNESIAAFHLALTECDVADDAIYENFSLSTGGKLSRNELTTKITGSGAKSILNGAYLMRGKQHCDTTTLTLHTVPQNESAQIYKGVLDGEARGIFQGKIHIAEDAQQVAGDQLSKALLLSDRATVACKPELEIYADDVKCSHGATSGELDEDALFYLQSRGIDEKSARKMLIDAFLADVIEEISDDRIKAYFSDIATEWLDQV</sequence>
<feature type="domain" description="SUF system FeS cluster assembly SufBD N-terminal" evidence="3">
    <location>
        <begin position="88"/>
        <end position="164"/>
    </location>
</feature>
<dbReference type="InterPro" id="IPR045595">
    <property type="entry name" value="SufBD_N"/>
</dbReference>
<keyword evidence="5" id="KW-1185">Reference proteome</keyword>
<accession>A0ABY4W870</accession>
<dbReference type="InterPro" id="IPR037284">
    <property type="entry name" value="SUF_FeS_clus_asmbl_SufBD_sf"/>
</dbReference>
<evidence type="ECO:0000256" key="1">
    <source>
        <dbReference type="ARBA" id="ARBA00043967"/>
    </source>
</evidence>
<evidence type="ECO:0000259" key="2">
    <source>
        <dbReference type="Pfam" id="PF01458"/>
    </source>
</evidence>
<gene>
    <name evidence="4" type="primary">sufD</name>
    <name evidence="4" type="ORF">NBZ79_09470</name>
</gene>
<dbReference type="PANTHER" id="PTHR43575">
    <property type="entry name" value="PROTEIN ABCI7, CHLOROPLASTIC"/>
    <property type="match status" value="1"/>
</dbReference>
<evidence type="ECO:0000259" key="3">
    <source>
        <dbReference type="Pfam" id="PF19295"/>
    </source>
</evidence>
<evidence type="ECO:0000313" key="4">
    <source>
        <dbReference type="EMBL" id="USG63258.1"/>
    </source>
</evidence>
<protein>
    <submittedName>
        <fullName evidence="4">Fe-S cluster assembly protein SufD</fullName>
    </submittedName>
</protein>
<reference evidence="4" key="1">
    <citation type="submission" date="2022-06" db="EMBL/GenBank/DDBJ databases">
        <title>Sneathiella actinostolidae sp. nov., isolated from a sea anemonein the Western Pacific Ocean.</title>
        <authorList>
            <person name="Wei M.J."/>
        </authorList>
    </citation>
    <scope>NUCLEOTIDE SEQUENCE</scope>
    <source>
        <strain evidence="4">PHK-P5</strain>
    </source>
</reference>
<dbReference type="InterPro" id="IPR055346">
    <property type="entry name" value="Fe-S_cluster_assembly_SufBD"/>
</dbReference>
<evidence type="ECO:0000313" key="5">
    <source>
        <dbReference type="Proteomes" id="UP001056291"/>
    </source>
</evidence>
<proteinExistence type="inferred from homology"/>
<dbReference type="RefSeq" id="WP_251938055.1">
    <property type="nucleotide sequence ID" value="NZ_CP098747.1"/>
</dbReference>
<dbReference type="InterPro" id="IPR011542">
    <property type="entry name" value="SUF_FeS_clus_asmbl_SufD"/>
</dbReference>
<comment type="similarity">
    <text evidence="1">Belongs to the iron-sulfur cluster assembly SufBD family.</text>
</comment>
<dbReference type="EMBL" id="CP098747">
    <property type="protein sequence ID" value="USG63258.1"/>
    <property type="molecule type" value="Genomic_DNA"/>
</dbReference>
<dbReference type="Pfam" id="PF19295">
    <property type="entry name" value="SufBD_N"/>
    <property type="match status" value="1"/>
</dbReference>
<dbReference type="Pfam" id="PF01458">
    <property type="entry name" value="SUFBD_core"/>
    <property type="match status" value="1"/>
</dbReference>
<dbReference type="SUPFAM" id="SSF101960">
    <property type="entry name" value="Stabilizer of iron transporter SufD"/>
    <property type="match status" value="1"/>
</dbReference>
<name>A0ABY4W870_9PROT</name>
<organism evidence="4 5">
    <name type="scientific">Sneathiella marina</name>
    <dbReference type="NCBI Taxonomy" id="2950108"/>
    <lineage>
        <taxon>Bacteria</taxon>
        <taxon>Pseudomonadati</taxon>
        <taxon>Pseudomonadota</taxon>
        <taxon>Alphaproteobacteria</taxon>
        <taxon>Sneathiellales</taxon>
        <taxon>Sneathiellaceae</taxon>
        <taxon>Sneathiella</taxon>
    </lineage>
</organism>
<dbReference type="PANTHER" id="PTHR43575:SF1">
    <property type="entry name" value="PROTEIN ABCI7, CHLOROPLASTIC"/>
    <property type="match status" value="1"/>
</dbReference>
<dbReference type="NCBIfam" id="TIGR01981">
    <property type="entry name" value="sufD"/>
    <property type="match status" value="1"/>
</dbReference>
<dbReference type="InterPro" id="IPR000825">
    <property type="entry name" value="SUF_FeS_clus_asmbl_SufBD_core"/>
</dbReference>